<dbReference type="RefSeq" id="WP_003233730.1">
    <property type="nucleotide sequence ID" value="NZ_AP019714.1"/>
</dbReference>
<name>A0A199WC58_BACIU</name>
<protein>
    <submittedName>
        <fullName evidence="1">YfmB family protein</fullName>
    </submittedName>
</protein>
<organism evidence="1 3">
    <name type="scientific">Bacillus subtilis subsp. subtilis</name>
    <dbReference type="NCBI Taxonomy" id="135461"/>
    <lineage>
        <taxon>Bacteria</taxon>
        <taxon>Bacillati</taxon>
        <taxon>Bacillota</taxon>
        <taxon>Bacilli</taxon>
        <taxon>Bacillales</taxon>
        <taxon>Bacillaceae</taxon>
        <taxon>Bacillus</taxon>
    </lineage>
</organism>
<dbReference type="SMR" id="A0A199WC58"/>
<gene>
    <name evidence="1" type="ORF">H9S96_03945</name>
    <name evidence="2" type="ORF">H9S96_04215</name>
</gene>
<dbReference type="OMA" id="QYNAWVV"/>
<dbReference type="InterPro" id="IPR038074">
    <property type="entry name" value="YfmB_sf"/>
</dbReference>
<evidence type="ECO:0000313" key="1">
    <source>
        <dbReference type="EMBL" id="MBK5972086.1"/>
    </source>
</evidence>
<dbReference type="Proteomes" id="UP000515862">
    <property type="component" value="Unassembled WGS sequence"/>
</dbReference>
<dbReference type="Gene3D" id="1.10.8.570">
    <property type="entry name" value="Hypothetical protein YfmB"/>
    <property type="match status" value="1"/>
</dbReference>
<reference evidence="2" key="1">
    <citation type="submission" date="2020-08" db="EMBL/GenBank/DDBJ databases">
        <title>Complete Genome Sequence of type-strain Bacillus subtilis subsp. subtilis DSM10T.</title>
        <authorList>
            <person name="Lilge L."/>
            <person name="Hertel R."/>
            <person name="Morabbi Heravi K."/>
            <person name="Henkel M."/>
            <person name="Commichau F.M."/>
            <person name="Hausmann R."/>
        </authorList>
    </citation>
    <scope>NUCLEOTIDE SEQUENCE [LARGE SCALE GENOMIC DNA]</scope>
    <source>
        <strain evidence="2">DSM 10</strain>
    </source>
</reference>
<evidence type="ECO:0000313" key="2">
    <source>
        <dbReference type="EMBL" id="QNN29380.1"/>
    </source>
</evidence>
<evidence type="ECO:0000313" key="3">
    <source>
        <dbReference type="Proteomes" id="UP000515862"/>
    </source>
</evidence>
<proteinExistence type="predicted"/>
<reference evidence="1" key="2">
    <citation type="submission" date="2020-10" db="EMBL/GenBank/DDBJ databases">
        <title>Complete genome sequence of type-strain Bacillus subtilis subsp. subtilis DSM 10.</title>
        <authorList>
            <person name="Lilge L."/>
            <person name="Hertel R."/>
            <person name="Morabbi Heravi K."/>
            <person name="Henkel M."/>
            <person name="Commichau F.M."/>
            <person name="Hausmann R."/>
        </authorList>
    </citation>
    <scope>NUCLEOTIDE SEQUENCE</scope>
    <source>
        <strain evidence="1">DSM 10</strain>
    </source>
</reference>
<dbReference type="AlphaFoldDB" id="A0A199WC58"/>
<sequence>MQYFSPEQQYNAWIVSDLVKQIFHKRAGCSPGIHELAVFAEEHFHIDIDFVFSIIMNIGDIEFALTDEIEKKLSGYLSTLLPYVTADMFETSKANAHAFLSRRHGNAAYHLFVSDDAFMRKQ</sequence>
<dbReference type="Pfam" id="PF11486">
    <property type="entry name" value="DUF3212"/>
    <property type="match status" value="1"/>
</dbReference>
<dbReference type="InterPro" id="IPR021579">
    <property type="entry name" value="DUF3212"/>
</dbReference>
<accession>A0A199WC58</accession>
<dbReference type="EMBL" id="CP060710">
    <property type="protein sequence ID" value="QNN29380.1"/>
    <property type="molecule type" value="Genomic_DNA"/>
</dbReference>
<dbReference type="EMBL" id="JAEPVU010000007">
    <property type="protein sequence ID" value="MBK5972086.1"/>
    <property type="molecule type" value="Genomic_DNA"/>
</dbReference>
<dbReference type="SUPFAM" id="SSF140688">
    <property type="entry name" value="YfmB-like"/>
    <property type="match status" value="1"/>
</dbReference>